<evidence type="ECO:0000256" key="6">
    <source>
        <dbReference type="ARBA" id="ARBA00023136"/>
    </source>
</evidence>
<dbReference type="PROSITE" id="PS50267">
    <property type="entry name" value="NA_NEUROTRAN_SYMP_3"/>
    <property type="match status" value="1"/>
</dbReference>
<evidence type="ECO:0000313" key="11">
    <source>
        <dbReference type="EMBL" id="KAL5109351.1"/>
    </source>
</evidence>
<feature type="transmembrane region" description="Helical" evidence="10">
    <location>
        <begin position="352"/>
        <end position="379"/>
    </location>
</feature>
<dbReference type="InterPro" id="IPR000175">
    <property type="entry name" value="Na/ntran_symport"/>
</dbReference>
<feature type="transmembrane region" description="Helical" evidence="10">
    <location>
        <begin position="428"/>
        <end position="453"/>
    </location>
</feature>
<keyword evidence="5 10" id="KW-1133">Transmembrane helix</keyword>
<accession>A0ABR4QI00</accession>
<organism evidence="11 12">
    <name type="scientific">Taenia crassiceps</name>
    <dbReference type="NCBI Taxonomy" id="6207"/>
    <lineage>
        <taxon>Eukaryota</taxon>
        <taxon>Metazoa</taxon>
        <taxon>Spiralia</taxon>
        <taxon>Lophotrochozoa</taxon>
        <taxon>Platyhelminthes</taxon>
        <taxon>Cestoda</taxon>
        <taxon>Eucestoda</taxon>
        <taxon>Cyclophyllidea</taxon>
        <taxon>Taeniidae</taxon>
        <taxon>Taenia</taxon>
    </lineage>
</organism>
<sequence>MCAVHLELEIPVKCDLECESYVRIGGLAEASANQQTTLGSGSIDWRYLRHSDSSRVASNLPHGLVLLWTPCVPVCGSGYLYIVGITMAKVNDDVDKENDPSSSSLIGKSLHNLESVTKAESNVDGDAVMHVTYQQTQPIDRATWGGKIEFVLSCISYAVGLGNVWRFPYLCHKNGGGAFLLPYVVMLALVGLPLFFLEFAFGQFASLGPISIWNVSPLFKGIGYAMVAGSWLLSLYYNVIVAQSLLYLFYSFNSVLPWTYCSNAWNDNTTCIDFTRNLTKLFNSTIPSNITFTSPAEDFYYNHILQKSSGLEDMGLPSWQMSLVLLLAWIITALVLIKGVQSLGKVSYFTALFPYLILTVLLIRSLMLKGSLQGILYYLTPKFDRLKDPRVWVDAATQIFFSLGCCSGSLIAMSSFNPFKNNCCRDAIIVACINCCTSIYAGFVVFASLGFMAQQKNVTMDNVAKSGPGLAFVVYPEALSQMPFPAIWSVFFFFMLSTVGLGSQFAIVETVMSGVEDELRRFGLLTSNILKYIFRIGLCTVNFLLGLPMVCRGGYYLLFLVDWAMSGYPLMFICVTEIIIICYSYGLKQFRRDIELMINARPNWYWRISWLITTPGVTIALIVFSMVSTTELQLDNYVFPHWAHSLAYLTASFPIICIPLWFFYKYCREGGWILFTEFLKPVNEWGPAQDEHRAEFISMIRSNDSLRHTVGSSQVCISSAHIPPGLADPENGVGGGGDSSGRRRRVLVGNSSVALDSEGGFFQSKLSVAEKLTIAHNREVAKRSGVDLSHLDTEALTASQVALAAMTAVKEVQPYSVAYEGEQSTRVSTTEAPMINFGRKHSTSSCLSPPQEQGQGHQRQQQQQSTATSDEQRTITAGATVNDSSAQK</sequence>
<dbReference type="EMBL" id="JAKROA010000003">
    <property type="protein sequence ID" value="KAL5109351.1"/>
    <property type="molecule type" value="Genomic_DNA"/>
</dbReference>
<feature type="transmembrane region" description="Helical" evidence="10">
    <location>
        <begin position="319"/>
        <end position="340"/>
    </location>
</feature>
<dbReference type="SUPFAM" id="SSF161070">
    <property type="entry name" value="SNF-like"/>
    <property type="match status" value="1"/>
</dbReference>
<dbReference type="Proteomes" id="UP001651158">
    <property type="component" value="Unassembled WGS sequence"/>
</dbReference>
<keyword evidence="3 8" id="KW-0813">Transport</keyword>
<dbReference type="PRINTS" id="PR00176">
    <property type="entry name" value="NANEUSMPORT"/>
</dbReference>
<dbReference type="PANTHER" id="PTHR11616:SF321">
    <property type="entry name" value="SODIUM-DEPENDENT NUTRIENT AMINO ACID TRANSPORTER 1-RELATED"/>
    <property type="match status" value="1"/>
</dbReference>
<evidence type="ECO:0000256" key="9">
    <source>
        <dbReference type="SAM" id="MobiDB-lite"/>
    </source>
</evidence>
<keyword evidence="4 8" id="KW-0812">Transmembrane</keyword>
<comment type="subcellular location">
    <subcellularLocation>
        <location evidence="1">Membrane</location>
        <topology evidence="1">Multi-pass membrane protein</topology>
    </subcellularLocation>
</comment>
<feature type="transmembrane region" description="Helical" evidence="10">
    <location>
        <begin position="486"/>
        <end position="511"/>
    </location>
</feature>
<gene>
    <name evidence="11" type="ORF">TcWFU_008672</name>
</gene>
<evidence type="ECO:0000313" key="12">
    <source>
        <dbReference type="Proteomes" id="UP001651158"/>
    </source>
</evidence>
<evidence type="ECO:0000256" key="3">
    <source>
        <dbReference type="ARBA" id="ARBA00022448"/>
    </source>
</evidence>
<comment type="similarity">
    <text evidence="2 8">Belongs to the sodium:neurotransmitter symporter (SNF) (TC 2.A.22) family.</text>
</comment>
<feature type="transmembrane region" description="Helical" evidence="10">
    <location>
        <begin position="567"/>
        <end position="587"/>
    </location>
</feature>
<dbReference type="PROSITE" id="PS00610">
    <property type="entry name" value="NA_NEUROTRAN_SYMP_1"/>
    <property type="match status" value="1"/>
</dbReference>
<feature type="transmembrane region" description="Helical" evidence="10">
    <location>
        <begin position="399"/>
        <end position="416"/>
    </location>
</feature>
<feature type="region of interest" description="Disordered" evidence="9">
    <location>
        <begin position="839"/>
        <end position="888"/>
    </location>
</feature>
<evidence type="ECO:0000256" key="8">
    <source>
        <dbReference type="RuleBase" id="RU003732"/>
    </source>
</evidence>
<keyword evidence="7" id="KW-0325">Glycoprotein</keyword>
<feature type="transmembrane region" description="Helical" evidence="10">
    <location>
        <begin position="646"/>
        <end position="664"/>
    </location>
</feature>
<feature type="transmembrane region" description="Helical" evidence="10">
    <location>
        <begin position="222"/>
        <end position="250"/>
    </location>
</feature>
<keyword evidence="8" id="KW-0769">Symport</keyword>
<evidence type="ECO:0000256" key="10">
    <source>
        <dbReference type="SAM" id="Phobius"/>
    </source>
</evidence>
<keyword evidence="12" id="KW-1185">Reference proteome</keyword>
<keyword evidence="6 10" id="KW-0472">Membrane</keyword>
<dbReference type="NCBIfam" id="NF037979">
    <property type="entry name" value="Na_transp"/>
    <property type="match status" value="1"/>
</dbReference>
<reference evidence="11 12" key="1">
    <citation type="journal article" date="2022" name="Front. Cell. Infect. Microbiol.">
        <title>The Genomes of Two Strains of Taenia crassiceps the Animal Model for the Study of Human Cysticercosis.</title>
        <authorList>
            <person name="Bobes R.J."/>
            <person name="Estrada K."/>
            <person name="Rios-Valencia D.G."/>
            <person name="Calderon-Gallegos A."/>
            <person name="de la Torre P."/>
            <person name="Carrero J.C."/>
            <person name="Sanchez-Flores A."/>
            <person name="Laclette J.P."/>
        </authorList>
    </citation>
    <scope>NUCLEOTIDE SEQUENCE [LARGE SCALE GENOMIC DNA]</scope>
    <source>
        <strain evidence="11">WFUcys</strain>
    </source>
</reference>
<evidence type="ECO:0000256" key="7">
    <source>
        <dbReference type="ARBA" id="ARBA00023180"/>
    </source>
</evidence>
<feature type="transmembrane region" description="Helical" evidence="10">
    <location>
        <begin position="532"/>
        <end position="555"/>
    </location>
</feature>
<proteinExistence type="inferred from homology"/>
<evidence type="ECO:0000256" key="4">
    <source>
        <dbReference type="ARBA" id="ARBA00022692"/>
    </source>
</evidence>
<feature type="compositionally biased region" description="Low complexity" evidence="9">
    <location>
        <begin position="851"/>
        <end position="864"/>
    </location>
</feature>
<feature type="transmembrane region" description="Helical" evidence="10">
    <location>
        <begin position="608"/>
        <end position="626"/>
    </location>
</feature>
<dbReference type="Pfam" id="PF00209">
    <property type="entry name" value="SNF"/>
    <property type="match status" value="1"/>
</dbReference>
<dbReference type="PANTHER" id="PTHR11616">
    <property type="entry name" value="SODIUM/CHLORIDE DEPENDENT TRANSPORTER"/>
    <property type="match status" value="1"/>
</dbReference>
<dbReference type="InterPro" id="IPR037272">
    <property type="entry name" value="SNS_sf"/>
</dbReference>
<evidence type="ECO:0000256" key="2">
    <source>
        <dbReference type="ARBA" id="ARBA00006459"/>
    </source>
</evidence>
<feature type="compositionally biased region" description="Polar residues" evidence="9">
    <location>
        <begin position="865"/>
        <end position="888"/>
    </location>
</feature>
<evidence type="ECO:0000256" key="5">
    <source>
        <dbReference type="ARBA" id="ARBA00022989"/>
    </source>
</evidence>
<name>A0ABR4QI00_9CEST</name>
<protein>
    <recommendedName>
        <fullName evidence="8">Transporter</fullName>
    </recommendedName>
</protein>
<comment type="caution">
    <text evidence="11">The sequence shown here is derived from an EMBL/GenBank/DDBJ whole genome shotgun (WGS) entry which is preliminary data.</text>
</comment>
<evidence type="ECO:0000256" key="1">
    <source>
        <dbReference type="ARBA" id="ARBA00004141"/>
    </source>
</evidence>
<feature type="transmembrane region" description="Helical" evidence="10">
    <location>
        <begin position="180"/>
        <end position="201"/>
    </location>
</feature>